<dbReference type="Pfam" id="PF00550">
    <property type="entry name" value="PP-binding"/>
    <property type="match status" value="1"/>
</dbReference>
<name>A0A075H314_9ARCH</name>
<dbReference type="EMBL" id="KF900867">
    <property type="protein sequence ID" value="AIF09600.1"/>
    <property type="molecule type" value="Genomic_DNA"/>
</dbReference>
<dbReference type="PROSITE" id="PS50075">
    <property type="entry name" value="CARRIER"/>
    <property type="match status" value="1"/>
</dbReference>
<evidence type="ECO:0000259" key="1">
    <source>
        <dbReference type="PROSITE" id="PS50075"/>
    </source>
</evidence>
<dbReference type="InterPro" id="IPR009081">
    <property type="entry name" value="PP-bd_ACP"/>
</dbReference>
<organism evidence="2">
    <name type="scientific">uncultured marine thaumarchaeote KM3_38_E02</name>
    <dbReference type="NCBI Taxonomy" id="1456138"/>
    <lineage>
        <taxon>Archaea</taxon>
        <taxon>Nitrososphaerota</taxon>
        <taxon>environmental samples</taxon>
    </lineage>
</organism>
<dbReference type="InterPro" id="IPR036736">
    <property type="entry name" value="ACP-like_sf"/>
</dbReference>
<dbReference type="SUPFAM" id="SSF47336">
    <property type="entry name" value="ACP-like"/>
    <property type="match status" value="1"/>
</dbReference>
<evidence type="ECO:0000313" key="2">
    <source>
        <dbReference type="EMBL" id="AIF09600.1"/>
    </source>
</evidence>
<dbReference type="AlphaFoldDB" id="A0A075H314"/>
<feature type="domain" description="Carrier" evidence="1">
    <location>
        <begin position="1"/>
        <end position="74"/>
    </location>
</feature>
<reference evidence="2" key="1">
    <citation type="journal article" date="2014" name="Genome Biol. Evol.">
        <title>Pangenome evidence for extensive interdomain horizontal transfer affecting lineage core and shell genes in uncultured planktonic thaumarchaeota and euryarchaeota.</title>
        <authorList>
            <person name="Deschamps P."/>
            <person name="Zivanovic Y."/>
            <person name="Moreira D."/>
            <person name="Rodriguez-Valera F."/>
            <person name="Lopez-Garcia P."/>
        </authorList>
    </citation>
    <scope>NUCLEOTIDE SEQUENCE</scope>
</reference>
<accession>A0A075H314</accession>
<dbReference type="Gene3D" id="1.10.1200.10">
    <property type="entry name" value="ACP-like"/>
    <property type="match status" value="1"/>
</dbReference>
<protein>
    <submittedName>
        <fullName evidence="2">Acyl carrier protein</fullName>
    </submittedName>
</protein>
<sequence>MSKKLFEIISRVMNVSISQINDNSGSESIPEWDSFNLYVLLNEIEKEFNIKFSLEETLEIKNVGDFKKQLEKHGANLNE</sequence>
<proteinExistence type="predicted"/>